<accession>A0A449AJJ5</accession>
<geneLocation type="plasmid" evidence="1 3">
    <name>13</name>
</geneLocation>
<sequence>MNESNFLETLLYFDNLARKNNFVYSLFAGTLKSLLKTKTASAPYEVAISLETLTTLLFIEENVNFNKKEFAAENPLPYIEYKGSKIYLNILIKSSWKKFNYWKWKNINKNIESNFFSTLNKLYSNDPDLLILIYFDQQTSSLKLKKVTNINPSYYSVININNSSFPYIDYLKNE</sequence>
<dbReference type="RefSeq" id="WP_015287721.1">
    <property type="nucleotide sequence ID" value="NZ_CP103991.1"/>
</dbReference>
<proteinExistence type="predicted"/>
<keyword evidence="1" id="KW-0614">Plasmid</keyword>
<evidence type="ECO:0000313" key="2">
    <source>
        <dbReference type="EMBL" id="WQQ19981.1"/>
    </source>
</evidence>
<evidence type="ECO:0000313" key="4">
    <source>
        <dbReference type="Proteomes" id="UP001327314"/>
    </source>
</evidence>
<dbReference type="AlphaFoldDB" id="A0A449AJJ5"/>
<gene>
    <name evidence="1" type="ORF">NCTC10142_00888</name>
    <name evidence="2" type="ORF">RRG46_00275</name>
</gene>
<dbReference type="OMA" id="NTWAYLY"/>
<evidence type="ECO:0000313" key="1">
    <source>
        <dbReference type="EMBL" id="VEU65106.1"/>
    </source>
</evidence>
<reference evidence="2 4" key="2">
    <citation type="submission" date="2023-12" db="EMBL/GenBank/DDBJ databases">
        <title>Hybrid Genome Assemblies of Mycoplasma cynos and Mycoplasma felis isolated from Dogs and Cats with Infectious Respiratory Disease.</title>
        <authorList>
            <person name="Framst I."/>
            <person name="Cai H."/>
            <person name="Ramesh P."/>
            <person name="Maboni G."/>
        </authorList>
    </citation>
    <scope>NUCLEOTIDE SEQUENCE [LARGE SCALE GENOMIC DNA]</scope>
    <source>
        <strain evidence="2 4">30510</strain>
    </source>
</reference>
<dbReference type="Proteomes" id="UP001327314">
    <property type="component" value="Chromosome"/>
</dbReference>
<reference evidence="1 3" key="1">
    <citation type="submission" date="2019-01" db="EMBL/GenBank/DDBJ databases">
        <authorList>
            <consortium name="Pathogen Informatics"/>
        </authorList>
    </citation>
    <scope>NUCLEOTIDE SEQUENCE [LARGE SCALE GENOMIC DNA]</scope>
    <source>
        <strain evidence="1 3">NCTC10142</strain>
        <plasmid evidence="3">13</plasmid>
    </source>
</reference>
<organism evidence="1 3">
    <name type="scientific">Mycoplasmopsis cynos</name>
    <dbReference type="NCBI Taxonomy" id="171284"/>
    <lineage>
        <taxon>Bacteria</taxon>
        <taxon>Bacillati</taxon>
        <taxon>Mycoplasmatota</taxon>
        <taxon>Mycoplasmoidales</taxon>
        <taxon>Metamycoplasmataceae</taxon>
        <taxon>Mycoplasmopsis</taxon>
    </lineage>
</organism>
<protein>
    <submittedName>
        <fullName evidence="1">Uncharacterized protein</fullName>
    </submittedName>
</protein>
<name>A0A449AJJ5_9BACT</name>
<evidence type="ECO:0000313" key="3">
    <source>
        <dbReference type="Proteomes" id="UP000289506"/>
    </source>
</evidence>
<dbReference type="EMBL" id="CP141046">
    <property type="protein sequence ID" value="WQQ19981.1"/>
    <property type="molecule type" value="Genomic_DNA"/>
</dbReference>
<dbReference type="GeneID" id="74932396"/>
<dbReference type="Proteomes" id="UP000289506">
    <property type="component" value="Plasmid 13"/>
</dbReference>
<dbReference type="EMBL" id="LR214986">
    <property type="protein sequence ID" value="VEU65106.1"/>
    <property type="molecule type" value="Genomic_DNA"/>
</dbReference>